<reference evidence="2 3" key="1">
    <citation type="submission" date="2021-06" db="EMBL/GenBank/DDBJ databases">
        <title>Caerostris darwini draft genome.</title>
        <authorList>
            <person name="Kono N."/>
            <person name="Arakawa K."/>
        </authorList>
    </citation>
    <scope>NUCLEOTIDE SEQUENCE [LARGE SCALE GENOMIC DNA]</scope>
</reference>
<evidence type="ECO:0000313" key="3">
    <source>
        <dbReference type="Proteomes" id="UP001054837"/>
    </source>
</evidence>
<proteinExistence type="predicted"/>
<dbReference type="EMBL" id="BPLQ01010785">
    <property type="protein sequence ID" value="GIY53608.1"/>
    <property type="molecule type" value="Genomic_DNA"/>
</dbReference>
<dbReference type="AlphaFoldDB" id="A0AAV4U7A0"/>
<dbReference type="InterPro" id="IPR009721">
    <property type="entry name" value="O-acyltransferase_WSD1_C"/>
</dbReference>
<name>A0AAV4U7A0_9ARAC</name>
<sequence>MDSNLNVPVDLRQDGHAIPVMGTRFSQVNVRLPSNTEGAIPRLWEVRRRMEELKTSPDTLVMYGAVYCLLQLLPESVAQWLLKTVIRKVRVLPLSNQPLFSFP</sequence>
<gene>
    <name evidence="2" type="primary">AVEN_275306_1</name>
    <name evidence="2" type="ORF">CDAR_58381</name>
</gene>
<protein>
    <submittedName>
        <fullName evidence="2">WS_DGAT_C domain-containing protein</fullName>
    </submittedName>
</protein>
<keyword evidence="3" id="KW-1185">Reference proteome</keyword>
<dbReference type="Pfam" id="PF06974">
    <property type="entry name" value="WS_DGAT_C"/>
    <property type="match status" value="1"/>
</dbReference>
<dbReference type="Proteomes" id="UP001054837">
    <property type="component" value="Unassembled WGS sequence"/>
</dbReference>
<evidence type="ECO:0000259" key="1">
    <source>
        <dbReference type="Pfam" id="PF06974"/>
    </source>
</evidence>
<evidence type="ECO:0000313" key="2">
    <source>
        <dbReference type="EMBL" id="GIY53608.1"/>
    </source>
</evidence>
<accession>A0AAV4U7A0</accession>
<feature type="domain" description="O-acyltransferase WSD1 C-terminal" evidence="1">
    <location>
        <begin position="22"/>
        <end position="91"/>
    </location>
</feature>
<comment type="caution">
    <text evidence="2">The sequence shown here is derived from an EMBL/GenBank/DDBJ whole genome shotgun (WGS) entry which is preliminary data.</text>
</comment>
<organism evidence="2 3">
    <name type="scientific">Caerostris darwini</name>
    <dbReference type="NCBI Taxonomy" id="1538125"/>
    <lineage>
        <taxon>Eukaryota</taxon>
        <taxon>Metazoa</taxon>
        <taxon>Ecdysozoa</taxon>
        <taxon>Arthropoda</taxon>
        <taxon>Chelicerata</taxon>
        <taxon>Arachnida</taxon>
        <taxon>Araneae</taxon>
        <taxon>Araneomorphae</taxon>
        <taxon>Entelegynae</taxon>
        <taxon>Araneoidea</taxon>
        <taxon>Araneidae</taxon>
        <taxon>Caerostris</taxon>
    </lineage>
</organism>